<reference evidence="2 3" key="1">
    <citation type="submission" date="2016-11" db="EMBL/GenBank/DDBJ databases">
        <authorList>
            <person name="Jaros S."/>
            <person name="Januszkiewicz K."/>
            <person name="Wedrychowicz H."/>
        </authorList>
    </citation>
    <scope>NUCLEOTIDE SEQUENCE [LARGE SCALE GENOMIC DNA]</scope>
    <source>
        <strain evidence="2 3">DSM 10502</strain>
    </source>
</reference>
<feature type="transmembrane region" description="Helical" evidence="1">
    <location>
        <begin position="6"/>
        <end position="28"/>
    </location>
</feature>
<sequence>MSSENYVRYFIFIVGGFILFLWGLAWIAPESAYMDREYAEWQSKKEYVRQESDKKEILFLGDSRMLAAVDPTLMAKPGFNLALSGSNPVEMYFTLKNYMENHPKPLAVFVGFAPEHLAKLDAYKRRNFHFHYFTYDEAMESQQQIFQSDGYSKEQQNKELIDDWHYLLRLPTRYGRVILKSKLRRGKEYRKNYQEIMGKFGHSQVISAKENNEQNWEAQQKHFRILNSNDFYLKKILRLCEEQLIPAYILQFPVNPRSEHDIEASGYSDAYEEYMRSIMREFRVSVELKAPVYPADCFRDPSHLNVYGTEIYTKDLINRYDILK</sequence>
<dbReference type="AlphaFoldDB" id="A0A1M4XM55"/>
<organism evidence="2 3">
    <name type="scientific">Schwartzia succinivorans DSM 10502</name>
    <dbReference type="NCBI Taxonomy" id="1123243"/>
    <lineage>
        <taxon>Bacteria</taxon>
        <taxon>Bacillati</taxon>
        <taxon>Bacillota</taxon>
        <taxon>Negativicutes</taxon>
        <taxon>Selenomonadales</taxon>
        <taxon>Selenomonadaceae</taxon>
        <taxon>Schwartzia</taxon>
    </lineage>
</organism>
<gene>
    <name evidence="2" type="ORF">SAMN02745190_01527</name>
</gene>
<dbReference type="EMBL" id="FQUG01000005">
    <property type="protein sequence ID" value="SHE94272.1"/>
    <property type="molecule type" value="Genomic_DNA"/>
</dbReference>
<dbReference type="Proteomes" id="UP000184404">
    <property type="component" value="Unassembled WGS sequence"/>
</dbReference>
<evidence type="ECO:0000313" key="3">
    <source>
        <dbReference type="Proteomes" id="UP000184404"/>
    </source>
</evidence>
<keyword evidence="1" id="KW-0472">Membrane</keyword>
<dbReference type="STRING" id="1123243.SAMN02745190_01527"/>
<protein>
    <recommendedName>
        <fullName evidence="4">DUF1574 domain-containing protein</fullName>
    </recommendedName>
</protein>
<name>A0A1M4XM55_9FIRM</name>
<keyword evidence="3" id="KW-1185">Reference proteome</keyword>
<keyword evidence="1" id="KW-1133">Transmembrane helix</keyword>
<dbReference type="OrthoDB" id="2032068at2"/>
<accession>A0A1M4XM55</accession>
<evidence type="ECO:0008006" key="4">
    <source>
        <dbReference type="Google" id="ProtNLM"/>
    </source>
</evidence>
<dbReference type="RefSeq" id="WP_072935621.1">
    <property type="nucleotide sequence ID" value="NZ_FQUG01000005.1"/>
</dbReference>
<evidence type="ECO:0000256" key="1">
    <source>
        <dbReference type="SAM" id="Phobius"/>
    </source>
</evidence>
<keyword evidence="1" id="KW-0812">Transmembrane</keyword>
<evidence type="ECO:0000313" key="2">
    <source>
        <dbReference type="EMBL" id="SHE94272.1"/>
    </source>
</evidence>
<proteinExistence type="predicted"/>